<evidence type="ECO:0000256" key="5">
    <source>
        <dbReference type="HAMAP-Rule" id="MF_00528"/>
    </source>
</evidence>
<keyword evidence="2 5" id="KW-0963">Cytoplasm</keyword>
<evidence type="ECO:0000256" key="4">
    <source>
        <dbReference type="ARBA" id="ARBA00023080"/>
    </source>
</evidence>
<dbReference type="Gene3D" id="3.90.950.10">
    <property type="match status" value="1"/>
</dbReference>
<dbReference type="InterPro" id="IPR029001">
    <property type="entry name" value="ITPase-like_fam"/>
</dbReference>
<accession>A0A5C6MDT5</accession>
<comment type="subcellular location">
    <subcellularLocation>
        <location evidence="1 5">Cytoplasm</location>
    </subcellularLocation>
</comment>
<sequence>MKKLILASGSTYRRELLARLVSSFEVQIPGVDEDSIKNSGRSPLQTACTLASMKAEAVAQHQTDAIVIGSDQLVDLDGTILGKPGTPEQCRRQLQAMSGRVHRLITAVCVVTAAHRFEFAELIEMQMRPLQPAEIDRYIAQDTPLDCAGSYRIEAAGIALFDSIRTSDFTAIIGLPLLRLSRILRELGVPLP</sequence>
<dbReference type="InterPro" id="IPR003697">
    <property type="entry name" value="Maf-like"/>
</dbReference>
<organism evidence="6 7">
    <name type="scientific">Planctomyces bekefii</name>
    <dbReference type="NCBI Taxonomy" id="1653850"/>
    <lineage>
        <taxon>Bacteria</taxon>
        <taxon>Pseudomonadati</taxon>
        <taxon>Planctomycetota</taxon>
        <taxon>Planctomycetia</taxon>
        <taxon>Planctomycetales</taxon>
        <taxon>Planctomycetaceae</taxon>
        <taxon>Planctomyces</taxon>
    </lineage>
</organism>
<comment type="catalytic activity">
    <reaction evidence="5">
        <text>N(7)-methyl-GTP + H2O = N(7)-methyl-GMP + diphosphate + H(+)</text>
        <dbReference type="Rhea" id="RHEA:58744"/>
        <dbReference type="ChEBI" id="CHEBI:15377"/>
        <dbReference type="ChEBI" id="CHEBI:15378"/>
        <dbReference type="ChEBI" id="CHEBI:33019"/>
        <dbReference type="ChEBI" id="CHEBI:58285"/>
        <dbReference type="ChEBI" id="CHEBI:87133"/>
    </reaction>
</comment>
<reference evidence="6 7" key="2">
    <citation type="submission" date="2019-08" db="EMBL/GenBank/DDBJ databases">
        <authorList>
            <person name="Henke P."/>
        </authorList>
    </citation>
    <scope>NUCLEOTIDE SEQUENCE [LARGE SCALE GENOMIC DNA]</scope>
    <source>
        <strain evidence="6">Phe10_nw2017</strain>
    </source>
</reference>
<feature type="site" description="Important for substrate specificity" evidence="5">
    <location>
        <position position="154"/>
    </location>
</feature>
<dbReference type="HAMAP" id="MF_00528">
    <property type="entry name" value="Maf"/>
    <property type="match status" value="1"/>
</dbReference>
<name>A0A5C6MDT5_9PLAN</name>
<dbReference type="CDD" id="cd00555">
    <property type="entry name" value="Maf"/>
    <property type="match status" value="1"/>
</dbReference>
<feature type="active site" description="Proton acceptor" evidence="5">
    <location>
        <position position="71"/>
    </location>
</feature>
<dbReference type="NCBIfam" id="TIGR00172">
    <property type="entry name" value="maf"/>
    <property type="match status" value="1"/>
</dbReference>
<dbReference type="EMBL" id="SRHE01000007">
    <property type="protein sequence ID" value="TWW12568.1"/>
    <property type="molecule type" value="Genomic_DNA"/>
</dbReference>
<comment type="caution">
    <text evidence="6">The sequence shown here is derived from an EMBL/GenBank/DDBJ whole genome shotgun (WGS) entry which is preliminary data.</text>
</comment>
<evidence type="ECO:0000313" key="6">
    <source>
        <dbReference type="EMBL" id="TWW12568.1"/>
    </source>
</evidence>
<protein>
    <recommendedName>
        <fullName evidence="5">7-methyl-GTP pyrophosphatase</fullName>
        <shortName evidence="5">m(7)GTP pyrophosphatase</shortName>
        <ecNumber evidence="5">3.6.1.-</ecNumber>
    </recommendedName>
</protein>
<dbReference type="PANTHER" id="PTHR43213">
    <property type="entry name" value="BIFUNCTIONAL DTTP/UTP PYROPHOSPHATASE/METHYLTRANSFERASE PROTEIN-RELATED"/>
    <property type="match status" value="1"/>
</dbReference>
<dbReference type="PANTHER" id="PTHR43213:SF10">
    <property type="entry name" value="7-METHYL-GTP PYROPHOSPHATASE"/>
    <property type="match status" value="1"/>
</dbReference>
<reference evidence="6 7" key="1">
    <citation type="submission" date="2019-08" db="EMBL/GenBank/DDBJ databases">
        <title>100 year-old enigma solved: identification of Planctomyces bekefii, the type genus and species of the phylum Planctomycetes.</title>
        <authorList>
            <person name="Svetlana D.N."/>
            <person name="Overmann J."/>
        </authorList>
    </citation>
    <scope>NUCLEOTIDE SEQUENCE [LARGE SCALE GENOMIC DNA]</scope>
    <source>
        <strain evidence="6">Phe10_nw2017</strain>
    </source>
</reference>
<evidence type="ECO:0000256" key="1">
    <source>
        <dbReference type="ARBA" id="ARBA00004496"/>
    </source>
</evidence>
<dbReference type="GO" id="GO:0009117">
    <property type="term" value="P:nucleotide metabolic process"/>
    <property type="evidence" value="ECO:0007669"/>
    <property type="project" value="UniProtKB-KW"/>
</dbReference>
<dbReference type="SUPFAM" id="SSF52972">
    <property type="entry name" value="ITPase-like"/>
    <property type="match status" value="1"/>
</dbReference>
<dbReference type="GO" id="GO:0047429">
    <property type="term" value="F:nucleoside triphosphate diphosphatase activity"/>
    <property type="evidence" value="ECO:0007669"/>
    <property type="project" value="InterPro"/>
</dbReference>
<dbReference type="EC" id="3.6.1.-" evidence="5"/>
<dbReference type="AlphaFoldDB" id="A0A5C6MDT5"/>
<keyword evidence="4 5" id="KW-0546">Nucleotide metabolism</keyword>
<feature type="site" description="Important for substrate specificity" evidence="5">
    <location>
        <position position="12"/>
    </location>
</feature>
<gene>
    <name evidence="6" type="ORF">E3A20_00950</name>
</gene>
<evidence type="ECO:0000313" key="7">
    <source>
        <dbReference type="Proteomes" id="UP000321083"/>
    </source>
</evidence>
<comment type="similarity">
    <text evidence="5">Belongs to the Maf family. YceF subfamily.</text>
</comment>
<comment type="caution">
    <text evidence="5">Lacks conserved residue(s) required for the propagation of feature annotation.</text>
</comment>
<keyword evidence="3 5" id="KW-0378">Hydrolase</keyword>
<dbReference type="GO" id="GO:0005737">
    <property type="term" value="C:cytoplasm"/>
    <property type="evidence" value="ECO:0007669"/>
    <property type="project" value="UniProtKB-SubCell"/>
</dbReference>
<proteinExistence type="inferred from homology"/>
<evidence type="ECO:0000256" key="2">
    <source>
        <dbReference type="ARBA" id="ARBA00022490"/>
    </source>
</evidence>
<dbReference type="PIRSF" id="PIRSF006305">
    <property type="entry name" value="Maf"/>
    <property type="match status" value="1"/>
</dbReference>
<dbReference type="Pfam" id="PF02545">
    <property type="entry name" value="Maf"/>
    <property type="match status" value="1"/>
</dbReference>
<evidence type="ECO:0000256" key="3">
    <source>
        <dbReference type="ARBA" id="ARBA00022801"/>
    </source>
</evidence>
<dbReference type="Proteomes" id="UP000321083">
    <property type="component" value="Unassembled WGS sequence"/>
</dbReference>
<comment type="cofactor">
    <cofactor evidence="5">
        <name>a divalent metal cation</name>
        <dbReference type="ChEBI" id="CHEBI:60240"/>
    </cofactor>
</comment>
<keyword evidence="7" id="KW-1185">Reference proteome</keyword>
<feature type="site" description="Important for substrate specificity" evidence="5">
    <location>
        <position position="72"/>
    </location>
</feature>
<comment type="function">
    <text evidence="5">Nucleoside triphosphate pyrophosphatase that hydrolyzes 7-methyl-GTP (m(7)GTP). May have a dual role in cell division arrest and in preventing the incorporation of modified nucleotides into cellular nucleic acids.</text>
</comment>